<dbReference type="RefSeq" id="WP_340340168.1">
    <property type="nucleotide sequence ID" value="NZ_JBBKZS010000077.1"/>
</dbReference>
<organism evidence="2 3">
    <name type="scientific">Variovorax robiniae</name>
    <dbReference type="NCBI Taxonomy" id="1836199"/>
    <lineage>
        <taxon>Bacteria</taxon>
        <taxon>Pseudomonadati</taxon>
        <taxon>Pseudomonadota</taxon>
        <taxon>Betaproteobacteria</taxon>
        <taxon>Burkholderiales</taxon>
        <taxon>Comamonadaceae</taxon>
        <taxon>Variovorax</taxon>
    </lineage>
</organism>
<evidence type="ECO:0000259" key="1">
    <source>
        <dbReference type="Pfam" id="PF16242"/>
    </source>
</evidence>
<dbReference type="PANTHER" id="PTHR34818:SF1">
    <property type="entry name" value="PROTEIN BLI-3"/>
    <property type="match status" value="1"/>
</dbReference>
<dbReference type="SUPFAM" id="SSF50475">
    <property type="entry name" value="FMN-binding split barrel"/>
    <property type="match status" value="1"/>
</dbReference>
<dbReference type="Gene3D" id="2.30.110.10">
    <property type="entry name" value="Electron Transport, Fmn-binding Protein, Chain A"/>
    <property type="match status" value="1"/>
</dbReference>
<dbReference type="EMBL" id="JBBKZS010000077">
    <property type="protein sequence ID" value="MEJ8860143.1"/>
    <property type="molecule type" value="Genomic_DNA"/>
</dbReference>
<dbReference type="PANTHER" id="PTHR34818">
    <property type="entry name" value="PROTEIN BLI-3"/>
    <property type="match status" value="1"/>
</dbReference>
<comment type="caution">
    <text evidence="2">The sequence shown here is derived from an EMBL/GenBank/DDBJ whole genome shotgun (WGS) entry which is preliminary data.</text>
</comment>
<accession>A0ABU8XJY8</accession>
<dbReference type="InterPro" id="IPR012349">
    <property type="entry name" value="Split_barrel_FMN-bd"/>
</dbReference>
<proteinExistence type="predicted"/>
<evidence type="ECO:0000313" key="2">
    <source>
        <dbReference type="EMBL" id="MEJ8860143.1"/>
    </source>
</evidence>
<feature type="domain" description="General stress protein FMN-binding split barrel" evidence="1">
    <location>
        <begin position="6"/>
        <end position="100"/>
    </location>
</feature>
<gene>
    <name evidence="2" type="ORF">WKW79_36855</name>
</gene>
<sequence>MGNENAYDKLWKIIQDTKFGMLTHRHGDGHLHSQPLTTQNKALDEDSLLCFFVARDGDIARHVPTDANVNIAYANVHDDDYVSISGTATISEDQAKKDELLDVNALSAYRYPASKRLSRPRSPQHRCAECWR</sequence>
<reference evidence="2 3" key="1">
    <citation type="submission" date="2024-03" db="EMBL/GenBank/DDBJ databases">
        <title>Novel species of the genus Variovorax.</title>
        <authorList>
            <person name="Liu Q."/>
            <person name="Xin Y.-H."/>
        </authorList>
    </citation>
    <scope>NUCLEOTIDE SEQUENCE [LARGE SCALE GENOMIC DNA]</scope>
    <source>
        <strain evidence="2 3">KACC 18901</strain>
    </source>
</reference>
<dbReference type="InterPro" id="IPR052917">
    <property type="entry name" value="Stress-Dev_Protein"/>
</dbReference>
<dbReference type="Proteomes" id="UP001367030">
    <property type="component" value="Unassembled WGS sequence"/>
</dbReference>
<dbReference type="Pfam" id="PF16242">
    <property type="entry name" value="Pyrid_ox_like"/>
    <property type="match status" value="1"/>
</dbReference>
<protein>
    <submittedName>
        <fullName evidence="2">Pyridoxamine 5'-phosphate oxidase family protein</fullName>
    </submittedName>
</protein>
<evidence type="ECO:0000313" key="3">
    <source>
        <dbReference type="Proteomes" id="UP001367030"/>
    </source>
</evidence>
<dbReference type="InterPro" id="IPR038725">
    <property type="entry name" value="YdaG_split_barrel_FMN-bd"/>
</dbReference>
<name>A0ABU8XJY8_9BURK</name>
<keyword evidence="3" id="KW-1185">Reference proteome</keyword>